<dbReference type="GO" id="GO:0010162">
    <property type="term" value="P:seed dormancy process"/>
    <property type="evidence" value="ECO:0007669"/>
    <property type="project" value="InterPro"/>
</dbReference>
<dbReference type="Gramene" id="KQJ94782">
    <property type="protein sequence ID" value="KQJ94782"/>
    <property type="gene ID" value="BRADI_3g13150v3"/>
</dbReference>
<dbReference type="HOGENOM" id="CLU_165774_1_0_1"/>
<reference evidence="3" key="3">
    <citation type="submission" date="2018-08" db="UniProtKB">
        <authorList>
            <consortium name="EnsemblPlants"/>
        </authorList>
    </citation>
    <scope>IDENTIFICATION</scope>
    <source>
        <strain evidence="3">cv. Bd21</strain>
    </source>
</reference>
<dbReference type="GeneID" id="104583524"/>
<dbReference type="PANTHER" id="PTHR37732:SF2">
    <property type="entry name" value="SEED MATURATION PROTEIN 1"/>
    <property type="match status" value="1"/>
</dbReference>
<keyword evidence="4" id="KW-1185">Reference proteome</keyword>
<reference evidence="2" key="2">
    <citation type="submission" date="2017-06" db="EMBL/GenBank/DDBJ databases">
        <title>WGS assembly of Brachypodium distachyon.</title>
        <authorList>
            <consortium name="The International Brachypodium Initiative"/>
            <person name="Lucas S."/>
            <person name="Harmon-Smith M."/>
            <person name="Lail K."/>
            <person name="Tice H."/>
            <person name="Grimwood J."/>
            <person name="Bruce D."/>
            <person name="Barry K."/>
            <person name="Shu S."/>
            <person name="Lindquist E."/>
            <person name="Wang M."/>
            <person name="Pitluck S."/>
            <person name="Vogel J.P."/>
            <person name="Garvin D.F."/>
            <person name="Mockler T.C."/>
            <person name="Schmutz J."/>
            <person name="Rokhsar D."/>
            <person name="Bevan M.W."/>
        </authorList>
    </citation>
    <scope>NUCLEOTIDE SEQUENCE</scope>
    <source>
        <strain evidence="2">Bd21</strain>
    </source>
</reference>
<reference evidence="2 3" key="1">
    <citation type="journal article" date="2010" name="Nature">
        <title>Genome sequencing and analysis of the model grass Brachypodium distachyon.</title>
        <authorList>
            <consortium name="International Brachypodium Initiative"/>
        </authorList>
    </citation>
    <scope>NUCLEOTIDE SEQUENCE [LARGE SCALE GENOMIC DNA]</scope>
    <source>
        <strain evidence="2 3">Bd21</strain>
    </source>
</reference>
<organism evidence="3">
    <name type="scientific">Brachypodium distachyon</name>
    <name type="common">Purple false brome</name>
    <name type="synonym">Trachynia distachya</name>
    <dbReference type="NCBI Taxonomy" id="15368"/>
    <lineage>
        <taxon>Eukaryota</taxon>
        <taxon>Viridiplantae</taxon>
        <taxon>Streptophyta</taxon>
        <taxon>Embryophyta</taxon>
        <taxon>Tracheophyta</taxon>
        <taxon>Spermatophyta</taxon>
        <taxon>Magnoliopsida</taxon>
        <taxon>Liliopsida</taxon>
        <taxon>Poales</taxon>
        <taxon>Poaceae</taxon>
        <taxon>BOP clade</taxon>
        <taxon>Pooideae</taxon>
        <taxon>Stipodae</taxon>
        <taxon>Brachypodieae</taxon>
        <taxon>Brachypodium</taxon>
    </lineage>
</organism>
<feature type="region of interest" description="Disordered" evidence="1">
    <location>
        <begin position="1"/>
        <end position="112"/>
    </location>
</feature>
<dbReference type="OrthoDB" id="1653447at2759"/>
<dbReference type="AlphaFoldDB" id="I1I0B0"/>
<accession>I1I0B0</accession>
<evidence type="ECO:0000313" key="4">
    <source>
        <dbReference type="Proteomes" id="UP000008810"/>
    </source>
</evidence>
<protein>
    <submittedName>
        <fullName evidence="2 3">Uncharacterized protein</fullName>
    </submittedName>
</protein>
<sequence length="112" mass="12347">MASDSRRSPMEGQVPGYGKTVEREKKMEHGRAQARLSDDDMLRTGYVGETPLEGGKIADSEPVDLFNVQPQQQQQAIRGEEEDEGDEKEPSAPRGVQPAKQGMHGGRQLGRQ</sequence>
<dbReference type="PANTHER" id="PTHR37732">
    <property type="entry name" value="OS08G0104400 PROTEIN"/>
    <property type="match status" value="1"/>
</dbReference>
<dbReference type="EnsemblPlants" id="KQJ94782">
    <property type="protein sequence ID" value="KQJ94782"/>
    <property type="gene ID" value="BRADI_3g13150v3"/>
</dbReference>
<dbReference type="InterPro" id="IPR044984">
    <property type="entry name" value="SMP1"/>
</dbReference>
<evidence type="ECO:0000313" key="2">
    <source>
        <dbReference type="EMBL" id="KQJ94782.1"/>
    </source>
</evidence>
<dbReference type="eggNOG" id="ENOG502S78Z">
    <property type="taxonomic scope" value="Eukaryota"/>
</dbReference>
<dbReference type="Proteomes" id="UP000008810">
    <property type="component" value="Chromosome 3"/>
</dbReference>
<proteinExistence type="predicted"/>
<gene>
    <name evidence="3" type="primary">LOC104583524</name>
    <name evidence="2" type="ORF">BRADI_3g13150v3</name>
</gene>
<feature type="compositionally biased region" description="Basic and acidic residues" evidence="1">
    <location>
        <begin position="20"/>
        <end position="42"/>
    </location>
</feature>
<evidence type="ECO:0000256" key="1">
    <source>
        <dbReference type="SAM" id="MobiDB-lite"/>
    </source>
</evidence>
<evidence type="ECO:0000313" key="3">
    <source>
        <dbReference type="EnsemblPlants" id="KQJ94782"/>
    </source>
</evidence>
<dbReference type="KEGG" id="bdi:104583524"/>
<dbReference type="RefSeq" id="XP_010234245.1">
    <property type="nucleotide sequence ID" value="XM_010235943.2"/>
</dbReference>
<dbReference type="FunCoup" id="I1I0B0">
    <property type="interactions" value="64"/>
</dbReference>
<name>I1I0B0_BRADI</name>
<dbReference type="STRING" id="15368.I1I0B0"/>
<dbReference type="EMBL" id="CM000882">
    <property type="protein sequence ID" value="KQJ94782.1"/>
    <property type="molecule type" value="Genomic_DNA"/>
</dbReference>
<feature type="compositionally biased region" description="Gly residues" evidence="1">
    <location>
        <begin position="103"/>
        <end position="112"/>
    </location>
</feature>